<evidence type="ECO:0000313" key="1">
    <source>
        <dbReference type="EMBL" id="KAH3668183.1"/>
    </source>
</evidence>
<dbReference type="Proteomes" id="UP000769157">
    <property type="component" value="Unassembled WGS sequence"/>
</dbReference>
<dbReference type="AlphaFoldDB" id="A0A9P8P9H4"/>
<evidence type="ECO:0000313" key="2">
    <source>
        <dbReference type="Proteomes" id="UP000769157"/>
    </source>
</evidence>
<dbReference type="GeneID" id="70233904"/>
<name>A0A9P8P9H4_9ASCO</name>
<keyword evidence="2" id="KW-1185">Reference proteome</keyword>
<protein>
    <submittedName>
        <fullName evidence="1">Uncharacterized protein</fullName>
    </submittedName>
</protein>
<dbReference type="EMBL" id="JAEUBE010000158">
    <property type="protein sequence ID" value="KAH3668183.1"/>
    <property type="molecule type" value="Genomic_DNA"/>
</dbReference>
<dbReference type="RefSeq" id="XP_046062597.1">
    <property type="nucleotide sequence ID" value="XM_046202752.1"/>
</dbReference>
<sequence>MLSSPSAPGLLVFRYFLNSGEFKSGIVVKPNWNLASAPSPGPKPVWTGDIDPELKLLDGCSDLDVNFIAEGDISWDRLSTSCSSPLDSARNGDETYFFVGTSSFMLTSESSVVGTSHLTFLVCLSVPSDSDLFFKDLPLVSSRLSFANPLVRGDEDNRLDDLTGVLITSGISILRCFSGFSEISSKIAVARCSVSNTKLNELKCLTDRSKIIDESKRIDFSTESFKCATRSSKSLVSSSVHVSSSLNDLRRDADDSLRIKSSSFGLPYCASRSLIQLSIFLTSSSQ</sequence>
<gene>
    <name evidence="1" type="ORF">OGAPHI_001937</name>
</gene>
<proteinExistence type="predicted"/>
<organism evidence="1 2">
    <name type="scientific">Ogataea philodendri</name>
    <dbReference type="NCBI Taxonomy" id="1378263"/>
    <lineage>
        <taxon>Eukaryota</taxon>
        <taxon>Fungi</taxon>
        <taxon>Dikarya</taxon>
        <taxon>Ascomycota</taxon>
        <taxon>Saccharomycotina</taxon>
        <taxon>Pichiomycetes</taxon>
        <taxon>Pichiales</taxon>
        <taxon>Pichiaceae</taxon>
        <taxon>Ogataea</taxon>
    </lineage>
</organism>
<reference evidence="1" key="1">
    <citation type="journal article" date="2021" name="Open Biol.">
        <title>Shared evolutionary footprints suggest mitochondrial oxidative damage underlies multiple complex I losses in fungi.</title>
        <authorList>
            <person name="Schikora-Tamarit M.A."/>
            <person name="Marcet-Houben M."/>
            <person name="Nosek J."/>
            <person name="Gabaldon T."/>
        </authorList>
    </citation>
    <scope>NUCLEOTIDE SEQUENCE</scope>
    <source>
        <strain evidence="1">CBS6075</strain>
    </source>
</reference>
<comment type="caution">
    <text evidence="1">The sequence shown here is derived from an EMBL/GenBank/DDBJ whole genome shotgun (WGS) entry which is preliminary data.</text>
</comment>
<reference evidence="1" key="2">
    <citation type="submission" date="2021-01" db="EMBL/GenBank/DDBJ databases">
        <authorList>
            <person name="Schikora-Tamarit M.A."/>
        </authorList>
    </citation>
    <scope>NUCLEOTIDE SEQUENCE</scope>
    <source>
        <strain evidence="1">CBS6075</strain>
    </source>
</reference>
<accession>A0A9P8P9H4</accession>